<dbReference type="AlphaFoldDB" id="A0A1H0I628"/>
<evidence type="ECO:0000256" key="6">
    <source>
        <dbReference type="ARBA" id="ARBA00022679"/>
    </source>
</evidence>
<dbReference type="PANTHER" id="PTHR31650:SF1">
    <property type="entry name" value="WAX ESTER SYNTHASE_DIACYLGLYCEROL ACYLTRANSFERASE 4-RELATED"/>
    <property type="match status" value="1"/>
</dbReference>
<protein>
    <recommendedName>
        <fullName evidence="4 11">Diacylglycerol O-acyltransferase</fullName>
        <ecNumber evidence="4 11">2.3.1.20</ecNumber>
    </recommendedName>
</protein>
<name>A0A1H0I628_9ACTN</name>
<evidence type="ECO:0000256" key="7">
    <source>
        <dbReference type="ARBA" id="ARBA00022798"/>
    </source>
</evidence>
<dbReference type="InterPro" id="IPR045034">
    <property type="entry name" value="O-acyltransferase_WSD1-like"/>
</dbReference>
<dbReference type="InterPro" id="IPR004255">
    <property type="entry name" value="O-acyltransferase_WSD1_N"/>
</dbReference>
<evidence type="ECO:0000256" key="11">
    <source>
        <dbReference type="RuleBase" id="RU361241"/>
    </source>
</evidence>
<dbReference type="InterPro" id="IPR014292">
    <property type="entry name" value="Acyl_transf_WS/DGAT"/>
</dbReference>
<dbReference type="GO" id="GO:0019432">
    <property type="term" value="P:triglyceride biosynthetic process"/>
    <property type="evidence" value="ECO:0007669"/>
    <property type="project" value="UniProtKB-UniPathway"/>
</dbReference>
<dbReference type="GO" id="GO:0001666">
    <property type="term" value="P:response to hypoxia"/>
    <property type="evidence" value="ECO:0007669"/>
    <property type="project" value="TreeGrafter"/>
</dbReference>
<keyword evidence="9 11" id="KW-0012">Acyltransferase</keyword>
<evidence type="ECO:0000259" key="14">
    <source>
        <dbReference type="Pfam" id="PF06974"/>
    </source>
</evidence>
<organism evidence="15 16">
    <name type="scientific">Nakamurella panacisegetis</name>
    <dbReference type="NCBI Taxonomy" id="1090615"/>
    <lineage>
        <taxon>Bacteria</taxon>
        <taxon>Bacillati</taxon>
        <taxon>Actinomycetota</taxon>
        <taxon>Actinomycetes</taxon>
        <taxon>Nakamurellales</taxon>
        <taxon>Nakamurellaceae</taxon>
        <taxon>Nakamurella</taxon>
    </lineage>
</organism>
<evidence type="ECO:0000256" key="9">
    <source>
        <dbReference type="ARBA" id="ARBA00023315"/>
    </source>
</evidence>
<feature type="domain" description="O-acyltransferase WSD1-like N-terminal" evidence="13">
    <location>
        <begin position="5"/>
        <end position="269"/>
    </location>
</feature>
<evidence type="ECO:0000256" key="1">
    <source>
        <dbReference type="ARBA" id="ARBA00004771"/>
    </source>
</evidence>
<keyword evidence="5 11" id="KW-0444">Lipid biosynthesis</keyword>
<dbReference type="RefSeq" id="WP_090481071.1">
    <property type="nucleotide sequence ID" value="NZ_LT629710.1"/>
</dbReference>
<accession>A0A1H0I628</accession>
<keyword evidence="6 11" id="KW-0808">Transferase</keyword>
<evidence type="ECO:0000256" key="10">
    <source>
        <dbReference type="ARBA" id="ARBA00048109"/>
    </source>
</evidence>
<reference evidence="15 16" key="1">
    <citation type="submission" date="2016-10" db="EMBL/GenBank/DDBJ databases">
        <authorList>
            <person name="de Groot N.N."/>
        </authorList>
    </citation>
    <scope>NUCLEOTIDE SEQUENCE [LARGE SCALE GENOMIC DNA]</scope>
    <source>
        <strain evidence="16">P4-7,KCTC 19426,CECT 7604</strain>
    </source>
</reference>
<evidence type="ECO:0000313" key="15">
    <source>
        <dbReference type="EMBL" id="SDO26897.1"/>
    </source>
</evidence>
<feature type="domain" description="O-acyltransferase WSD1 C-terminal" evidence="14">
    <location>
        <begin position="322"/>
        <end position="464"/>
    </location>
</feature>
<feature type="region of interest" description="Disordered" evidence="12">
    <location>
        <begin position="468"/>
        <end position="502"/>
    </location>
</feature>
<evidence type="ECO:0000256" key="2">
    <source>
        <dbReference type="ARBA" id="ARBA00005189"/>
    </source>
</evidence>
<dbReference type="GO" id="GO:0006071">
    <property type="term" value="P:glycerol metabolic process"/>
    <property type="evidence" value="ECO:0007669"/>
    <property type="project" value="UniProtKB-KW"/>
</dbReference>
<dbReference type="InterPro" id="IPR009721">
    <property type="entry name" value="O-acyltransferase_WSD1_C"/>
</dbReference>
<dbReference type="UniPathway" id="UPA00282"/>
<dbReference type="Proteomes" id="UP000198741">
    <property type="component" value="Chromosome I"/>
</dbReference>
<dbReference type="EMBL" id="LT629710">
    <property type="protein sequence ID" value="SDO26897.1"/>
    <property type="molecule type" value="Genomic_DNA"/>
</dbReference>
<dbReference type="Pfam" id="PF06974">
    <property type="entry name" value="WS_DGAT_C"/>
    <property type="match status" value="1"/>
</dbReference>
<dbReference type="EC" id="2.3.1.20" evidence="4 11"/>
<evidence type="ECO:0000256" key="4">
    <source>
        <dbReference type="ARBA" id="ARBA00013244"/>
    </source>
</evidence>
<evidence type="ECO:0000256" key="5">
    <source>
        <dbReference type="ARBA" id="ARBA00022516"/>
    </source>
</evidence>
<evidence type="ECO:0000313" key="16">
    <source>
        <dbReference type="Proteomes" id="UP000198741"/>
    </source>
</evidence>
<dbReference type="SUPFAM" id="SSF52777">
    <property type="entry name" value="CoA-dependent acyltransferases"/>
    <property type="match status" value="1"/>
</dbReference>
<keyword evidence="16" id="KW-1185">Reference proteome</keyword>
<evidence type="ECO:0000256" key="3">
    <source>
        <dbReference type="ARBA" id="ARBA00009587"/>
    </source>
</evidence>
<evidence type="ECO:0000256" key="8">
    <source>
        <dbReference type="ARBA" id="ARBA00023098"/>
    </source>
</evidence>
<dbReference type="PANTHER" id="PTHR31650">
    <property type="entry name" value="O-ACYLTRANSFERASE (WSD1-LIKE) FAMILY PROTEIN"/>
    <property type="match status" value="1"/>
</dbReference>
<dbReference type="GO" id="GO:0071731">
    <property type="term" value="P:response to nitric oxide"/>
    <property type="evidence" value="ECO:0007669"/>
    <property type="project" value="TreeGrafter"/>
</dbReference>
<comment type="pathway">
    <text evidence="2">Lipid metabolism.</text>
</comment>
<dbReference type="OrthoDB" id="9810950at2"/>
<dbReference type="GO" id="GO:0051701">
    <property type="term" value="P:biological process involved in interaction with host"/>
    <property type="evidence" value="ECO:0007669"/>
    <property type="project" value="TreeGrafter"/>
</dbReference>
<dbReference type="GO" id="GO:0004144">
    <property type="term" value="F:diacylglycerol O-acyltransferase activity"/>
    <property type="evidence" value="ECO:0007669"/>
    <property type="project" value="UniProtKB-EC"/>
</dbReference>
<dbReference type="GO" id="GO:0005886">
    <property type="term" value="C:plasma membrane"/>
    <property type="evidence" value="ECO:0007669"/>
    <property type="project" value="TreeGrafter"/>
</dbReference>
<keyword evidence="7 11" id="KW-0319">Glycerol metabolism</keyword>
<proteinExistence type="inferred from homology"/>
<evidence type="ECO:0000256" key="12">
    <source>
        <dbReference type="SAM" id="MobiDB-lite"/>
    </source>
</evidence>
<comment type="catalytic activity">
    <reaction evidence="10 11">
        <text>an acyl-CoA + a 1,2-diacyl-sn-glycerol = a triacyl-sn-glycerol + CoA</text>
        <dbReference type="Rhea" id="RHEA:10868"/>
        <dbReference type="ChEBI" id="CHEBI:17815"/>
        <dbReference type="ChEBI" id="CHEBI:57287"/>
        <dbReference type="ChEBI" id="CHEBI:58342"/>
        <dbReference type="ChEBI" id="CHEBI:64615"/>
        <dbReference type="EC" id="2.3.1.20"/>
    </reaction>
</comment>
<gene>
    <name evidence="15" type="ORF">SAMN04515671_0377</name>
</gene>
<evidence type="ECO:0000259" key="13">
    <source>
        <dbReference type="Pfam" id="PF03007"/>
    </source>
</evidence>
<comment type="similarity">
    <text evidence="3 11">Belongs to the long-chain O-acyltransferase family.</text>
</comment>
<dbReference type="Pfam" id="PF03007">
    <property type="entry name" value="WS_DGAT_cat"/>
    <property type="match status" value="1"/>
</dbReference>
<sequence>MTDRLSATDAAFLYAEDASTPMHVGGVVILHPEPGTFDYREIVDLISARLSLVPRYRQRVRFVPGRLGRPVWVDDEDFDLTYHVRRSALPKPGTMSTLDELVGRLISRPLDRARPLWEMYVIEGLEGGRIAIVNKTHHAMVDRIGAVDVAAAILDLARRPRRLPDEPWIPVPPPSDIDLVVDAVADIASRPSDLVDVLRLAAADIGSTVSKVARAGVDVVEMVRRTVNPAPRSVLNVTKSGQRRFASFRVDLADVKAIRAAHGASVNDVLLAAITGALRTWLLARGEAVTPTTTLRALVPMSVKGSPVTGDEEPDGGPVNPVVSYVVDMPVAEPNPVMRLHQVSFAMGAHLESGRQVGADSLLELGRFAPPTLHALGARVAGQLSGRMYNLLITNAPGPQLPLFAAGSPVVAMYPVAPLAKGQALAVACTSYNGGVFFGLTADRDAIPDIEEFAVHIGEAVEELLPAPGTGVVTGRSRPASAAGRPGTSARVRSARRLGEQK</sequence>
<keyword evidence="8 11" id="KW-0443">Lipid metabolism</keyword>
<dbReference type="NCBIfam" id="TIGR02946">
    <property type="entry name" value="acyl_WS_DGAT"/>
    <property type="match status" value="1"/>
</dbReference>
<dbReference type="STRING" id="1090615.SAMN04515671_0377"/>
<comment type="pathway">
    <text evidence="1 11">Glycerolipid metabolism; triacylglycerol biosynthesis.</text>
</comment>